<organism evidence="2 3">
    <name type="scientific">Halosolutus amylolyticus</name>
    <dbReference type="NCBI Taxonomy" id="2932267"/>
    <lineage>
        <taxon>Archaea</taxon>
        <taxon>Methanobacteriati</taxon>
        <taxon>Methanobacteriota</taxon>
        <taxon>Stenosarchaea group</taxon>
        <taxon>Halobacteria</taxon>
        <taxon>Halobacteriales</taxon>
        <taxon>Natrialbaceae</taxon>
        <taxon>Halosolutus</taxon>
    </lineage>
</organism>
<sequence length="267" mass="29646">MTEAVDAIWTDQRERNDRLFDGPMLSVTDAVPDRNRIRTERTSFRYFLAKRALLAGDFTAAEYGLSDEQRALLLNRLRVLSSVTAVIAGEELLMGVRSASVSGPGTLSFPGSGYLDPSKDTTSDGTIVPTRELVLREIEEELGFSDGIDAIRCLGIFEDIVDGYHLNPALFSVVEVGRSRTELDTISETAADAWEFDRFLSVPLDAEFLERLLSELPNVPAHLLGTDRPCTLSPKACLMLHLASGHRFDRQWFDRVSRTVPIEITAP</sequence>
<dbReference type="InterPro" id="IPR015797">
    <property type="entry name" value="NUDIX_hydrolase-like_dom_sf"/>
</dbReference>
<keyword evidence="3" id="KW-1185">Reference proteome</keyword>
<dbReference type="InterPro" id="IPR000086">
    <property type="entry name" value="NUDIX_hydrolase_dom"/>
</dbReference>
<dbReference type="SUPFAM" id="SSF55811">
    <property type="entry name" value="Nudix"/>
    <property type="match status" value="1"/>
</dbReference>
<dbReference type="Gene3D" id="3.90.79.10">
    <property type="entry name" value="Nucleoside Triphosphate Pyrophosphohydrolase"/>
    <property type="match status" value="1"/>
</dbReference>
<feature type="domain" description="Nudix hydrolase" evidence="1">
    <location>
        <begin position="77"/>
        <end position="236"/>
    </location>
</feature>
<evidence type="ECO:0000259" key="1">
    <source>
        <dbReference type="PROSITE" id="PS51462"/>
    </source>
</evidence>
<dbReference type="EMBL" id="JBHSFA010000007">
    <property type="protein sequence ID" value="MFC4542843.1"/>
    <property type="molecule type" value="Genomic_DNA"/>
</dbReference>
<dbReference type="RefSeq" id="WP_250140469.1">
    <property type="nucleotide sequence ID" value="NZ_JALIQP010000002.1"/>
</dbReference>
<dbReference type="Proteomes" id="UP001595898">
    <property type="component" value="Unassembled WGS sequence"/>
</dbReference>
<accession>A0ABD5PQV8</accession>
<gene>
    <name evidence="2" type="ORF">ACFO5R_13015</name>
</gene>
<evidence type="ECO:0000313" key="2">
    <source>
        <dbReference type="EMBL" id="MFC4542843.1"/>
    </source>
</evidence>
<reference evidence="2 3" key="1">
    <citation type="journal article" date="2019" name="Int. J. Syst. Evol. Microbiol.">
        <title>The Global Catalogue of Microorganisms (GCM) 10K type strain sequencing project: providing services to taxonomists for standard genome sequencing and annotation.</title>
        <authorList>
            <consortium name="The Broad Institute Genomics Platform"/>
            <consortium name="The Broad Institute Genome Sequencing Center for Infectious Disease"/>
            <person name="Wu L."/>
            <person name="Ma J."/>
        </authorList>
    </citation>
    <scope>NUCLEOTIDE SEQUENCE [LARGE SCALE GENOMIC DNA]</scope>
    <source>
        <strain evidence="2 3">WLHS5</strain>
    </source>
</reference>
<dbReference type="PROSITE" id="PS51462">
    <property type="entry name" value="NUDIX"/>
    <property type="match status" value="1"/>
</dbReference>
<proteinExistence type="predicted"/>
<dbReference type="CDD" id="cd02883">
    <property type="entry name" value="NUDIX_Hydrolase"/>
    <property type="match status" value="1"/>
</dbReference>
<name>A0ABD5PQV8_9EURY</name>
<comment type="caution">
    <text evidence="2">The sequence shown here is derived from an EMBL/GenBank/DDBJ whole genome shotgun (WGS) entry which is preliminary data.</text>
</comment>
<protein>
    <recommendedName>
        <fullName evidence="1">Nudix hydrolase domain-containing protein</fullName>
    </recommendedName>
</protein>
<evidence type="ECO:0000313" key="3">
    <source>
        <dbReference type="Proteomes" id="UP001595898"/>
    </source>
</evidence>
<dbReference type="AlphaFoldDB" id="A0ABD5PQV8"/>